<proteinExistence type="predicted"/>
<evidence type="ECO:0000313" key="2">
    <source>
        <dbReference type="Proteomes" id="UP000054018"/>
    </source>
</evidence>
<name>A0A0C9Z785_9AGAM</name>
<organism evidence="1 2">
    <name type="scientific">Pisolithus microcarpus 441</name>
    <dbReference type="NCBI Taxonomy" id="765257"/>
    <lineage>
        <taxon>Eukaryota</taxon>
        <taxon>Fungi</taxon>
        <taxon>Dikarya</taxon>
        <taxon>Basidiomycota</taxon>
        <taxon>Agaricomycotina</taxon>
        <taxon>Agaricomycetes</taxon>
        <taxon>Agaricomycetidae</taxon>
        <taxon>Boletales</taxon>
        <taxon>Sclerodermatineae</taxon>
        <taxon>Pisolithaceae</taxon>
        <taxon>Pisolithus</taxon>
    </lineage>
</organism>
<reference evidence="2" key="2">
    <citation type="submission" date="2015-01" db="EMBL/GenBank/DDBJ databases">
        <title>Evolutionary Origins and Diversification of the Mycorrhizal Mutualists.</title>
        <authorList>
            <consortium name="DOE Joint Genome Institute"/>
            <consortium name="Mycorrhizal Genomics Consortium"/>
            <person name="Kohler A."/>
            <person name="Kuo A."/>
            <person name="Nagy L.G."/>
            <person name="Floudas D."/>
            <person name="Copeland A."/>
            <person name="Barry K.W."/>
            <person name="Cichocki N."/>
            <person name="Veneault-Fourrey C."/>
            <person name="LaButti K."/>
            <person name="Lindquist E.A."/>
            <person name="Lipzen A."/>
            <person name="Lundell T."/>
            <person name="Morin E."/>
            <person name="Murat C."/>
            <person name="Riley R."/>
            <person name="Ohm R."/>
            <person name="Sun H."/>
            <person name="Tunlid A."/>
            <person name="Henrissat B."/>
            <person name="Grigoriev I.V."/>
            <person name="Hibbett D.S."/>
            <person name="Martin F."/>
        </authorList>
    </citation>
    <scope>NUCLEOTIDE SEQUENCE [LARGE SCALE GENOMIC DNA]</scope>
    <source>
        <strain evidence="2">441</strain>
    </source>
</reference>
<evidence type="ECO:0000313" key="1">
    <source>
        <dbReference type="EMBL" id="KIK15748.1"/>
    </source>
</evidence>
<accession>A0A0C9Z785</accession>
<protein>
    <submittedName>
        <fullName evidence="1">Uncharacterized protein</fullName>
    </submittedName>
</protein>
<dbReference type="Proteomes" id="UP000054018">
    <property type="component" value="Unassembled WGS sequence"/>
</dbReference>
<dbReference type="AlphaFoldDB" id="A0A0C9Z785"/>
<dbReference type="HOGENOM" id="CLU_2979975_0_0_1"/>
<reference evidence="1 2" key="1">
    <citation type="submission" date="2014-04" db="EMBL/GenBank/DDBJ databases">
        <authorList>
            <consortium name="DOE Joint Genome Institute"/>
            <person name="Kuo A."/>
            <person name="Kohler A."/>
            <person name="Costa M.D."/>
            <person name="Nagy L.G."/>
            <person name="Floudas D."/>
            <person name="Copeland A."/>
            <person name="Barry K.W."/>
            <person name="Cichocki N."/>
            <person name="Veneault-Fourrey C."/>
            <person name="LaButti K."/>
            <person name="Lindquist E.A."/>
            <person name="Lipzen A."/>
            <person name="Lundell T."/>
            <person name="Morin E."/>
            <person name="Murat C."/>
            <person name="Sun H."/>
            <person name="Tunlid A."/>
            <person name="Henrissat B."/>
            <person name="Grigoriev I.V."/>
            <person name="Hibbett D.S."/>
            <person name="Martin F."/>
            <person name="Nordberg H.P."/>
            <person name="Cantor M.N."/>
            <person name="Hua S.X."/>
        </authorList>
    </citation>
    <scope>NUCLEOTIDE SEQUENCE [LARGE SCALE GENOMIC DNA]</scope>
    <source>
        <strain evidence="1 2">441</strain>
    </source>
</reference>
<gene>
    <name evidence="1" type="ORF">PISMIDRAFT_687021</name>
</gene>
<dbReference type="EMBL" id="KN833879">
    <property type="protein sequence ID" value="KIK15748.1"/>
    <property type="molecule type" value="Genomic_DNA"/>
</dbReference>
<sequence length="58" mass="6385">MCIQATTRRGPTGPTFLSEESNPCGLPLCITDAVIGEYFNLLIHVSYMCLQILVSLPR</sequence>
<keyword evidence="2" id="KW-1185">Reference proteome</keyword>